<organism evidence="3 4">
    <name type="scientific">Radiobacillus deserti</name>
    <dbReference type="NCBI Taxonomy" id="2594883"/>
    <lineage>
        <taxon>Bacteria</taxon>
        <taxon>Bacillati</taxon>
        <taxon>Bacillota</taxon>
        <taxon>Bacilli</taxon>
        <taxon>Bacillales</taxon>
        <taxon>Bacillaceae</taxon>
        <taxon>Radiobacillus</taxon>
    </lineage>
</organism>
<evidence type="ECO:0000256" key="1">
    <source>
        <dbReference type="SAM" id="MobiDB-lite"/>
    </source>
</evidence>
<accession>A0A516KJV4</accession>
<evidence type="ECO:0000256" key="2">
    <source>
        <dbReference type="SAM" id="SignalP"/>
    </source>
</evidence>
<feature type="signal peptide" evidence="2">
    <location>
        <begin position="1"/>
        <end position="22"/>
    </location>
</feature>
<evidence type="ECO:0000313" key="3">
    <source>
        <dbReference type="EMBL" id="QDP41674.1"/>
    </source>
</evidence>
<feature type="compositionally biased region" description="Basic and acidic residues" evidence="1">
    <location>
        <begin position="178"/>
        <end position="200"/>
    </location>
</feature>
<dbReference type="InterPro" id="IPR014202">
    <property type="entry name" value="Spore_II_R"/>
</dbReference>
<evidence type="ECO:0000313" key="4">
    <source>
        <dbReference type="Proteomes" id="UP000315215"/>
    </source>
</evidence>
<protein>
    <submittedName>
        <fullName evidence="3">Stage II sporulation protein R</fullName>
    </submittedName>
</protein>
<keyword evidence="2" id="KW-0732">Signal</keyword>
<dbReference type="NCBIfam" id="TIGR02837">
    <property type="entry name" value="spore_II_R"/>
    <property type="match status" value="1"/>
</dbReference>
<dbReference type="EMBL" id="CP041666">
    <property type="protein sequence ID" value="QDP41674.1"/>
    <property type="molecule type" value="Genomic_DNA"/>
</dbReference>
<reference evidence="3 4" key="1">
    <citation type="submission" date="2019-07" db="EMBL/GenBank/DDBJ databases">
        <authorList>
            <person name="Li J."/>
        </authorList>
    </citation>
    <scope>NUCLEOTIDE SEQUENCE [LARGE SCALE GENOMIC DNA]</scope>
    <source>
        <strain evidence="3 4">TKL69</strain>
    </source>
</reference>
<proteinExistence type="predicted"/>
<gene>
    <name evidence="3" type="primary">spoIIR</name>
    <name evidence="3" type="ORF">FN924_16740</name>
</gene>
<sequence length="221" mass="25459">MKKQLFILLSLFLLLGAFPGQQNLKAEQEADQHAQEKNYQVIPDEAIRLRILANSDKEADQQLKRRVRDKVNAQINEWVQDMSDIEEARLLIQDNLPEIEKLVANTLEEHNSDQPYRVRYGKGVKFPTKVYGSYVYPAGKYEAILITLGEGKGANWWCVLFPPLCFLDFSNGTSVAEPEQKDEGKESKETKATKERKETETASEEEEEVEVKFFLLEWLGF</sequence>
<dbReference type="Proteomes" id="UP000315215">
    <property type="component" value="Chromosome"/>
</dbReference>
<dbReference type="OrthoDB" id="9793324at2"/>
<feature type="chain" id="PRO_5039216331" evidence="2">
    <location>
        <begin position="23"/>
        <end position="221"/>
    </location>
</feature>
<dbReference type="KEGG" id="aqt:FN924_16740"/>
<keyword evidence="4" id="KW-1185">Reference proteome</keyword>
<dbReference type="AlphaFoldDB" id="A0A516KJV4"/>
<dbReference type="RefSeq" id="WP_143896455.1">
    <property type="nucleotide sequence ID" value="NZ_CP041666.1"/>
</dbReference>
<name>A0A516KJV4_9BACI</name>
<dbReference type="Pfam" id="PF09551">
    <property type="entry name" value="Spore_II_R"/>
    <property type="match status" value="1"/>
</dbReference>
<feature type="region of interest" description="Disordered" evidence="1">
    <location>
        <begin position="174"/>
        <end position="207"/>
    </location>
</feature>